<evidence type="ECO:0000259" key="3">
    <source>
        <dbReference type="PROSITE" id="PS50157"/>
    </source>
</evidence>
<feature type="compositionally biased region" description="Pro residues" evidence="2">
    <location>
        <begin position="17"/>
        <end position="28"/>
    </location>
</feature>
<keyword evidence="5" id="KW-1185">Reference proteome</keyword>
<sequence length="487" mass="53189">MPIPAISKPANQSNPPKANPPAIAPPDPANSAGTLQRPVEDHLPANWLLEPAVRIRPGEPIDCGDGVLARHVDCLCTLEAENDEVCGKRCAHGHIQWVMHCFANHMTKEKQEIMGWRCGFAGCTTKAKSRRDQVRNHYLNKHHPDKLYACQACGERFKSADDLRSHERKTHGGEDAAGSTSASVCASASKTPAIATRKRDRSVSGAHAPEKLRKTSSTRRMPMKAGGTPVDPQPCVAPSRARPISPLPGWTPLPEATEHPQQAPTADSSRECAQVQPRQGAPPRAAPAAARVSSSTTRRSPPPTIGWPTSYERSAVNRGLQLSTTRESSVVSLESWATPPPITPLESTSKRSSYHSLAVMQEAEASEATCNEATGVHGENEHLDDEPVQDPAGRREADDDNLDTEDDEEDQLLSSEGHEDLAEGEYASDVEFELKYLTVVQQSEEVLEPFDEDDRRSARLEDDPDHTDDLDHADDLDYADDLEYADD</sequence>
<dbReference type="GeneID" id="9595167"/>
<feature type="compositionally biased region" description="Polar residues" evidence="2">
    <location>
        <begin position="178"/>
        <end position="190"/>
    </location>
</feature>
<feature type="compositionally biased region" description="Basic and acidic residues" evidence="2">
    <location>
        <begin position="164"/>
        <end position="174"/>
    </location>
</feature>
<feature type="compositionally biased region" description="Acidic residues" evidence="2">
    <location>
        <begin position="476"/>
        <end position="487"/>
    </location>
</feature>
<keyword evidence="1" id="KW-0863">Zinc-finger</keyword>
<feature type="compositionally biased region" description="Polar residues" evidence="2">
    <location>
        <begin position="345"/>
        <end position="355"/>
    </location>
</feature>
<feature type="region of interest" description="Disordered" evidence="2">
    <location>
        <begin position="164"/>
        <end position="426"/>
    </location>
</feature>
<dbReference type="SUPFAM" id="SSF57667">
    <property type="entry name" value="beta-beta-alpha zinc fingers"/>
    <property type="match status" value="1"/>
</dbReference>
<feature type="compositionally biased region" description="Acidic residues" evidence="2">
    <location>
        <begin position="398"/>
        <end position="411"/>
    </location>
</feature>
<gene>
    <name evidence="4" type="ORF">SCHCODRAFT_269970</name>
</gene>
<accession>D8Q323</accession>
<feature type="domain" description="C2H2-type" evidence="3">
    <location>
        <begin position="148"/>
        <end position="176"/>
    </location>
</feature>
<evidence type="ECO:0000256" key="2">
    <source>
        <dbReference type="SAM" id="MobiDB-lite"/>
    </source>
</evidence>
<keyword evidence="1" id="KW-0862">Zinc</keyword>
<dbReference type="InterPro" id="IPR036236">
    <property type="entry name" value="Znf_C2H2_sf"/>
</dbReference>
<dbReference type="OrthoDB" id="5366163at2759"/>
<dbReference type="Proteomes" id="UP000007431">
    <property type="component" value="Unassembled WGS sequence"/>
</dbReference>
<dbReference type="KEGG" id="scm:SCHCO_02617618"/>
<feature type="compositionally biased region" description="Basic and acidic residues" evidence="2">
    <location>
        <begin position="453"/>
        <end position="475"/>
    </location>
</feature>
<evidence type="ECO:0000256" key="1">
    <source>
        <dbReference type="PROSITE-ProRule" id="PRU00042"/>
    </source>
</evidence>
<dbReference type="InParanoid" id="D8Q323"/>
<keyword evidence="1" id="KW-0479">Metal-binding</keyword>
<name>D8Q323_SCHCM</name>
<dbReference type="PROSITE" id="PS50157">
    <property type="entry name" value="ZINC_FINGER_C2H2_2"/>
    <property type="match status" value="1"/>
</dbReference>
<dbReference type="Gene3D" id="3.30.160.60">
    <property type="entry name" value="Classic Zinc Finger"/>
    <property type="match status" value="1"/>
</dbReference>
<reference evidence="4 5" key="1">
    <citation type="journal article" date="2010" name="Nat. Biotechnol.">
        <title>Genome sequence of the model mushroom Schizophyllum commune.</title>
        <authorList>
            <person name="Ohm R.A."/>
            <person name="de Jong J.F."/>
            <person name="Lugones L.G."/>
            <person name="Aerts A."/>
            <person name="Kothe E."/>
            <person name="Stajich J.E."/>
            <person name="de Vries R.P."/>
            <person name="Record E."/>
            <person name="Levasseur A."/>
            <person name="Baker S.E."/>
            <person name="Bartholomew K.A."/>
            <person name="Coutinho P.M."/>
            <person name="Erdmann S."/>
            <person name="Fowler T.J."/>
            <person name="Gathman A.C."/>
            <person name="Lombard V."/>
            <person name="Henrissat B."/>
            <person name="Knabe N."/>
            <person name="Kuees U."/>
            <person name="Lilly W.W."/>
            <person name="Lindquist E."/>
            <person name="Lucas S."/>
            <person name="Magnuson J.K."/>
            <person name="Piumi F."/>
            <person name="Raudaskoski M."/>
            <person name="Salamov A."/>
            <person name="Schmutz J."/>
            <person name="Schwarze F.W.M.R."/>
            <person name="vanKuyk P.A."/>
            <person name="Horton J.S."/>
            <person name="Grigoriev I.V."/>
            <person name="Woesten H.A.B."/>
        </authorList>
    </citation>
    <scope>NUCLEOTIDE SEQUENCE [LARGE SCALE GENOMIC DNA]</scope>
    <source>
        <strain evidence="5">H4-8 / FGSC 9210</strain>
    </source>
</reference>
<dbReference type="SMART" id="SM00355">
    <property type="entry name" value="ZnF_C2H2"/>
    <property type="match status" value="2"/>
</dbReference>
<proteinExistence type="predicted"/>
<feature type="compositionally biased region" description="Low complexity" evidence="2">
    <location>
        <begin position="281"/>
        <end position="299"/>
    </location>
</feature>
<feature type="compositionally biased region" description="Polar residues" evidence="2">
    <location>
        <begin position="320"/>
        <end position="332"/>
    </location>
</feature>
<protein>
    <recommendedName>
        <fullName evidence="3">C2H2-type domain-containing protein</fullName>
    </recommendedName>
</protein>
<dbReference type="VEuPathDB" id="FungiDB:SCHCODRAFT_02617618"/>
<dbReference type="GO" id="GO:0008270">
    <property type="term" value="F:zinc ion binding"/>
    <property type="evidence" value="ECO:0007669"/>
    <property type="project" value="UniProtKB-KW"/>
</dbReference>
<dbReference type="PROSITE" id="PS00028">
    <property type="entry name" value="ZINC_FINGER_C2H2_1"/>
    <property type="match status" value="1"/>
</dbReference>
<organism evidence="5">
    <name type="scientific">Schizophyllum commune (strain H4-8 / FGSC 9210)</name>
    <name type="common">Split gill fungus</name>
    <dbReference type="NCBI Taxonomy" id="578458"/>
    <lineage>
        <taxon>Eukaryota</taxon>
        <taxon>Fungi</taxon>
        <taxon>Dikarya</taxon>
        <taxon>Basidiomycota</taxon>
        <taxon>Agaricomycotina</taxon>
        <taxon>Agaricomycetes</taxon>
        <taxon>Agaricomycetidae</taxon>
        <taxon>Agaricales</taxon>
        <taxon>Schizophyllaceae</taxon>
        <taxon>Schizophyllum</taxon>
    </lineage>
</organism>
<dbReference type="AlphaFoldDB" id="D8Q323"/>
<evidence type="ECO:0000313" key="4">
    <source>
        <dbReference type="EMBL" id="EFI98231.1"/>
    </source>
</evidence>
<dbReference type="InterPro" id="IPR013087">
    <property type="entry name" value="Znf_C2H2_type"/>
</dbReference>
<feature type="region of interest" description="Disordered" evidence="2">
    <location>
        <begin position="1"/>
        <end position="36"/>
    </location>
</feature>
<feature type="region of interest" description="Disordered" evidence="2">
    <location>
        <begin position="442"/>
        <end position="487"/>
    </location>
</feature>
<dbReference type="HOGENOM" id="CLU_560379_0_0_1"/>
<evidence type="ECO:0000313" key="5">
    <source>
        <dbReference type="Proteomes" id="UP000007431"/>
    </source>
</evidence>
<dbReference type="EMBL" id="GL377305">
    <property type="protein sequence ID" value="EFI98231.1"/>
    <property type="molecule type" value="Genomic_DNA"/>
</dbReference>